<comment type="caution">
    <text evidence="1">The sequence shown here is derived from an EMBL/GenBank/DDBJ whole genome shotgun (WGS) entry which is preliminary data.</text>
</comment>
<protein>
    <submittedName>
        <fullName evidence="1">Uncharacterized protein</fullName>
    </submittedName>
</protein>
<gene>
    <name evidence="1" type="ORF">GCM10010503_60580</name>
</gene>
<name>A0A918MVD2_9ACTN</name>
<dbReference type="Proteomes" id="UP000620224">
    <property type="component" value="Unassembled WGS sequence"/>
</dbReference>
<reference evidence="1" key="2">
    <citation type="submission" date="2020-09" db="EMBL/GenBank/DDBJ databases">
        <authorList>
            <person name="Sun Q."/>
            <person name="Ohkuma M."/>
        </authorList>
    </citation>
    <scope>NUCLEOTIDE SEQUENCE</scope>
    <source>
        <strain evidence="1">JCM 4490</strain>
    </source>
</reference>
<accession>A0A918MVD2</accession>
<evidence type="ECO:0000313" key="2">
    <source>
        <dbReference type="Proteomes" id="UP000620224"/>
    </source>
</evidence>
<evidence type="ECO:0000313" key="1">
    <source>
        <dbReference type="EMBL" id="GGW74893.1"/>
    </source>
</evidence>
<sequence>MRIEPWGPDAVRVRARLDGPARVFGRSALRGPREFLRLPHDSAADGQSGENVGTEIVQVVEQAGPYLTAAVGAYGAAVLARAENAAADATADVGCRLLRAVWRRGDARHRAALETAVAEAAAEPGDADAAGALRQQIKRVLREDPELLSELAALLRTAGAVTVNVSGTRAIGARSIGIAVSGDHNTIRPPRS</sequence>
<dbReference type="EMBL" id="BMUE01000018">
    <property type="protein sequence ID" value="GGW74893.1"/>
    <property type="molecule type" value="Genomic_DNA"/>
</dbReference>
<dbReference type="AlphaFoldDB" id="A0A918MVD2"/>
<keyword evidence="2" id="KW-1185">Reference proteome</keyword>
<organism evidence="1 2">
    <name type="scientific">Streptomyces lucensis JCM 4490</name>
    <dbReference type="NCBI Taxonomy" id="1306176"/>
    <lineage>
        <taxon>Bacteria</taxon>
        <taxon>Bacillati</taxon>
        <taxon>Actinomycetota</taxon>
        <taxon>Actinomycetes</taxon>
        <taxon>Kitasatosporales</taxon>
        <taxon>Streptomycetaceae</taxon>
        <taxon>Streptomyces</taxon>
    </lineage>
</organism>
<proteinExistence type="predicted"/>
<reference evidence="1" key="1">
    <citation type="journal article" date="2014" name="Int. J. Syst. Evol. Microbiol.">
        <title>Complete genome sequence of Corynebacterium casei LMG S-19264T (=DSM 44701T), isolated from a smear-ripened cheese.</title>
        <authorList>
            <consortium name="US DOE Joint Genome Institute (JGI-PGF)"/>
            <person name="Walter F."/>
            <person name="Albersmeier A."/>
            <person name="Kalinowski J."/>
            <person name="Ruckert C."/>
        </authorList>
    </citation>
    <scope>NUCLEOTIDE SEQUENCE</scope>
    <source>
        <strain evidence="1">JCM 4490</strain>
    </source>
</reference>